<keyword evidence="2" id="KW-1185">Reference proteome</keyword>
<accession>A0ACC3CH22</accession>
<evidence type="ECO:0000313" key="2">
    <source>
        <dbReference type="Proteomes" id="UP000798662"/>
    </source>
</evidence>
<dbReference type="EMBL" id="CM020620">
    <property type="protein sequence ID" value="KAK1869474.1"/>
    <property type="molecule type" value="Genomic_DNA"/>
</dbReference>
<organism evidence="1 2">
    <name type="scientific">Pyropia yezoensis</name>
    <name type="common">Susabi-nori</name>
    <name type="synonym">Porphyra yezoensis</name>
    <dbReference type="NCBI Taxonomy" id="2788"/>
    <lineage>
        <taxon>Eukaryota</taxon>
        <taxon>Rhodophyta</taxon>
        <taxon>Bangiophyceae</taxon>
        <taxon>Bangiales</taxon>
        <taxon>Bangiaceae</taxon>
        <taxon>Pyropia</taxon>
    </lineage>
</organism>
<proteinExistence type="predicted"/>
<reference evidence="1" key="1">
    <citation type="submission" date="2019-11" db="EMBL/GenBank/DDBJ databases">
        <title>Nori genome reveals adaptations in red seaweeds to the harsh intertidal environment.</title>
        <authorList>
            <person name="Wang D."/>
            <person name="Mao Y."/>
        </authorList>
    </citation>
    <scope>NUCLEOTIDE SEQUENCE</scope>
    <source>
        <tissue evidence="1">Gametophyte</tissue>
    </source>
</reference>
<sequence length="280" mass="30896">MIHRTTAHASHQHHLPPPRHDGPPRRRSHPFPPPRGAARAPHGRRRRVRRPLEGRSPPPSAHHRRPSVVSRPCPSPPATRVDALVEGADGGGGGGRRDPPALSRNSHPSVSPRSLPHVFGLSPLSLGSPHRVPRRSPRLTPSAGRARWWPFFNRAGGRAPLARAAGSSPVPLPPAPRPHHRYCHHHHQHRCRCRCAAVPPSLYRCRSLQLRLRPVAAAMARRPRPPSHYLRRGAPRKRTAGRAAPPPHRVVPLAVPRTVVGQRGRALPPLIAIKRLREPS</sequence>
<evidence type="ECO:0000313" key="1">
    <source>
        <dbReference type="EMBL" id="KAK1869474.1"/>
    </source>
</evidence>
<gene>
    <name evidence="1" type="ORF">I4F81_011950</name>
</gene>
<protein>
    <submittedName>
        <fullName evidence="1">Uncharacterized protein</fullName>
    </submittedName>
</protein>
<name>A0ACC3CH22_PYRYE</name>
<dbReference type="Proteomes" id="UP000798662">
    <property type="component" value="Chromosome 3"/>
</dbReference>
<comment type="caution">
    <text evidence="1">The sequence shown here is derived from an EMBL/GenBank/DDBJ whole genome shotgun (WGS) entry which is preliminary data.</text>
</comment>